<dbReference type="PANTHER" id="PTHR46119:SF15">
    <property type="entry name" value="PROTEIN SODIUM POTASSIUM ROOT DEFECTIVE 2"/>
    <property type="match status" value="1"/>
</dbReference>
<evidence type="ECO:0000313" key="4">
    <source>
        <dbReference type="EMBL" id="RAL50629.1"/>
    </source>
</evidence>
<comment type="caution">
    <text evidence="4">The sequence shown here is derived from an EMBL/GenBank/DDBJ whole genome shotgun (WGS) entry which is preliminary data.</text>
</comment>
<evidence type="ECO:0000256" key="1">
    <source>
        <dbReference type="ARBA" id="ARBA00004170"/>
    </source>
</evidence>
<evidence type="ECO:0000313" key="5">
    <source>
        <dbReference type="Proteomes" id="UP000249390"/>
    </source>
</evidence>
<dbReference type="PANTHER" id="PTHR46119">
    <property type="entry name" value="OS08G0405700 PROTEIN"/>
    <property type="match status" value="1"/>
</dbReference>
<dbReference type="SUPFAM" id="SSF55008">
    <property type="entry name" value="HMA, heavy metal-associated domain"/>
    <property type="match status" value="1"/>
</dbReference>
<comment type="subcellular location">
    <subcellularLocation>
        <location evidence="1">Membrane</location>
        <topology evidence="1">Peripheral membrane protein</topology>
    </subcellularLocation>
</comment>
<dbReference type="InterPro" id="IPR036163">
    <property type="entry name" value="HMA_dom_sf"/>
</dbReference>
<evidence type="ECO:0000259" key="3">
    <source>
        <dbReference type="PROSITE" id="PS50846"/>
    </source>
</evidence>
<dbReference type="GO" id="GO:0016020">
    <property type="term" value="C:membrane"/>
    <property type="evidence" value="ECO:0007669"/>
    <property type="project" value="UniProtKB-SubCell"/>
</dbReference>
<feature type="region of interest" description="Disordered" evidence="2">
    <location>
        <begin position="26"/>
        <end position="132"/>
    </location>
</feature>
<dbReference type="AlphaFoldDB" id="A0A328E1X5"/>
<dbReference type="Proteomes" id="UP000249390">
    <property type="component" value="Unassembled WGS sequence"/>
</dbReference>
<dbReference type="Gene3D" id="3.30.70.100">
    <property type="match status" value="1"/>
</dbReference>
<dbReference type="InterPro" id="IPR006121">
    <property type="entry name" value="HMA_dom"/>
</dbReference>
<evidence type="ECO:0000256" key="2">
    <source>
        <dbReference type="SAM" id="MobiDB-lite"/>
    </source>
</evidence>
<dbReference type="EMBL" id="NQVE01000056">
    <property type="protein sequence ID" value="RAL50629.1"/>
    <property type="molecule type" value="Genomic_DNA"/>
</dbReference>
<proteinExistence type="predicted"/>
<gene>
    <name evidence="4" type="ORF">DM860_015776</name>
</gene>
<organism evidence="4 5">
    <name type="scientific">Cuscuta australis</name>
    <dbReference type="NCBI Taxonomy" id="267555"/>
    <lineage>
        <taxon>Eukaryota</taxon>
        <taxon>Viridiplantae</taxon>
        <taxon>Streptophyta</taxon>
        <taxon>Embryophyta</taxon>
        <taxon>Tracheophyta</taxon>
        <taxon>Spermatophyta</taxon>
        <taxon>Magnoliopsida</taxon>
        <taxon>eudicotyledons</taxon>
        <taxon>Gunneridae</taxon>
        <taxon>Pentapetalae</taxon>
        <taxon>asterids</taxon>
        <taxon>lamiids</taxon>
        <taxon>Solanales</taxon>
        <taxon>Convolvulaceae</taxon>
        <taxon>Cuscuteae</taxon>
        <taxon>Cuscuta</taxon>
        <taxon>Cuscuta subgen. Grammica</taxon>
        <taxon>Cuscuta sect. Cleistogrammica</taxon>
    </lineage>
</organism>
<feature type="domain" description="HMA" evidence="3">
    <location>
        <begin position="183"/>
        <end position="249"/>
    </location>
</feature>
<dbReference type="CDD" id="cd00371">
    <property type="entry name" value="HMA"/>
    <property type="match status" value="1"/>
</dbReference>
<feature type="compositionally biased region" description="Basic and acidic residues" evidence="2">
    <location>
        <begin position="77"/>
        <end position="86"/>
    </location>
</feature>
<feature type="compositionally biased region" description="Polar residues" evidence="2">
    <location>
        <begin position="121"/>
        <end position="130"/>
    </location>
</feature>
<dbReference type="GO" id="GO:0046872">
    <property type="term" value="F:metal ion binding"/>
    <property type="evidence" value="ECO:0007669"/>
    <property type="project" value="InterPro"/>
</dbReference>
<keyword evidence="5" id="KW-1185">Reference proteome</keyword>
<accession>A0A328E1X5</accession>
<dbReference type="PROSITE" id="PS50846">
    <property type="entry name" value="HMA_2"/>
    <property type="match status" value="1"/>
</dbReference>
<protein>
    <recommendedName>
        <fullName evidence="3">HMA domain-containing protein</fullName>
    </recommendedName>
</protein>
<sequence>MRGMDLLCSSQSATAICSSMAEITHAASSSSSAPVVHLGRGDGGRAIDRFNPIITDSRRRTQPARNPAGPAQQSDTKPTKKNDNKENKKKKKKKNKSDSTKPPATRGGGGWRCTKPGDFVTPQSSSSSRYLLNDENDGFLDSVSGFDPILKPEDPNCNGMVHQAAEEVSSSSSHPQSGPTDNKVVVVLRVSLHCRGCEKKMRKHISRMQGVSSFNIDFVAKKVTVVGDVTPLGVLASISKVKTAQLWSPPPPYAAARRV</sequence>
<dbReference type="Pfam" id="PF00403">
    <property type="entry name" value="HMA"/>
    <property type="match status" value="1"/>
</dbReference>
<feature type="compositionally biased region" description="Basic and acidic residues" evidence="2">
    <location>
        <begin position="39"/>
        <end position="48"/>
    </location>
</feature>
<reference evidence="4 5" key="1">
    <citation type="submission" date="2018-06" db="EMBL/GenBank/DDBJ databases">
        <title>The Genome of Cuscuta australis (Dodder) Provides Insight into the Evolution of Plant Parasitism.</title>
        <authorList>
            <person name="Liu H."/>
        </authorList>
    </citation>
    <scope>NUCLEOTIDE SEQUENCE [LARGE SCALE GENOMIC DNA]</scope>
    <source>
        <strain evidence="5">cv. Yunnan</strain>
        <tissue evidence="4">Vines</tissue>
    </source>
</reference>
<name>A0A328E1X5_9ASTE</name>
<dbReference type="GO" id="GO:0009626">
    <property type="term" value="P:plant-type hypersensitive response"/>
    <property type="evidence" value="ECO:0007669"/>
    <property type="project" value="UniProtKB-KW"/>
</dbReference>
<dbReference type="InterPro" id="IPR044526">
    <property type="entry name" value="NAKR1-3"/>
</dbReference>